<name>A0A1V6WAW3_PENNA</name>
<dbReference type="AlphaFoldDB" id="A0A1V6WAW3"/>
<feature type="non-terminal residue" evidence="1">
    <location>
        <position position="35"/>
    </location>
</feature>
<dbReference type="Proteomes" id="UP000191691">
    <property type="component" value="Unassembled WGS sequence"/>
</dbReference>
<comment type="caution">
    <text evidence="1">The sequence shown here is derived from an EMBL/GenBank/DDBJ whole genome shotgun (WGS) entry which is preliminary data.</text>
</comment>
<gene>
    <name evidence="1" type="ORF">PENNAL_c0320G05732</name>
</gene>
<dbReference type="EMBL" id="MOOB01000320">
    <property type="protein sequence ID" value="OQE59992.1"/>
    <property type="molecule type" value="Genomic_DNA"/>
</dbReference>
<reference evidence="2" key="1">
    <citation type="journal article" date="2017" name="Nat. Microbiol.">
        <title>Global analysis of biosynthetic gene clusters reveals vast potential of secondary metabolite production in Penicillium species.</title>
        <authorList>
            <person name="Nielsen J.C."/>
            <person name="Grijseels S."/>
            <person name="Prigent S."/>
            <person name="Ji B."/>
            <person name="Dainat J."/>
            <person name="Nielsen K.F."/>
            <person name="Frisvad J.C."/>
            <person name="Workman M."/>
            <person name="Nielsen J."/>
        </authorList>
    </citation>
    <scope>NUCLEOTIDE SEQUENCE [LARGE SCALE GENOMIC DNA]</scope>
    <source>
        <strain evidence="2">IBT 13039</strain>
    </source>
</reference>
<keyword evidence="2" id="KW-1185">Reference proteome</keyword>
<accession>A0A1V6WAW3</accession>
<organism evidence="1 2">
    <name type="scientific">Penicillium nalgiovense</name>
    <dbReference type="NCBI Taxonomy" id="60175"/>
    <lineage>
        <taxon>Eukaryota</taxon>
        <taxon>Fungi</taxon>
        <taxon>Dikarya</taxon>
        <taxon>Ascomycota</taxon>
        <taxon>Pezizomycotina</taxon>
        <taxon>Eurotiomycetes</taxon>
        <taxon>Eurotiomycetidae</taxon>
        <taxon>Eurotiales</taxon>
        <taxon>Aspergillaceae</taxon>
        <taxon>Penicillium</taxon>
    </lineage>
</organism>
<feature type="non-terminal residue" evidence="1">
    <location>
        <position position="1"/>
    </location>
</feature>
<evidence type="ECO:0000313" key="1">
    <source>
        <dbReference type="EMBL" id="OQE59992.1"/>
    </source>
</evidence>
<proteinExistence type="predicted"/>
<protein>
    <submittedName>
        <fullName evidence="1">Uncharacterized protein</fullName>
    </submittedName>
</protein>
<sequence length="35" mass="4125">ANEWNSEANDYESKDLYSYKSDGYESVEDAYQEPK</sequence>
<evidence type="ECO:0000313" key="2">
    <source>
        <dbReference type="Proteomes" id="UP000191691"/>
    </source>
</evidence>